<dbReference type="EMBL" id="GL945528">
    <property type="protein sequence ID" value="EGN91864.1"/>
    <property type="molecule type" value="Genomic_DNA"/>
</dbReference>
<dbReference type="OMA" id="RFTQRMS"/>
<feature type="compositionally biased region" description="Low complexity" evidence="2">
    <location>
        <begin position="105"/>
        <end position="125"/>
    </location>
</feature>
<proteinExistence type="predicted"/>
<dbReference type="InterPro" id="IPR046347">
    <property type="entry name" value="bZIP_sf"/>
</dbReference>
<evidence type="ECO:0000313" key="3">
    <source>
        <dbReference type="EMBL" id="EGN91864.1"/>
    </source>
</evidence>
<feature type="compositionally biased region" description="Polar residues" evidence="2">
    <location>
        <begin position="137"/>
        <end position="146"/>
    </location>
</feature>
<evidence type="ECO:0000256" key="2">
    <source>
        <dbReference type="SAM" id="MobiDB-lite"/>
    </source>
</evidence>
<feature type="compositionally biased region" description="Acidic residues" evidence="2">
    <location>
        <begin position="178"/>
        <end position="189"/>
    </location>
</feature>
<gene>
    <name evidence="3" type="ORF">SERLA73DRAFT_118112</name>
</gene>
<feature type="region of interest" description="Disordered" evidence="2">
    <location>
        <begin position="93"/>
        <end position="162"/>
    </location>
</feature>
<protein>
    <recommendedName>
        <fullName evidence="5">BZIP domain-containing protein</fullName>
    </recommendedName>
</protein>
<dbReference type="SUPFAM" id="SSF57959">
    <property type="entry name" value="Leucine zipper domain"/>
    <property type="match status" value="1"/>
</dbReference>
<organism evidence="4">
    <name type="scientific">Serpula lacrymans var. lacrymans (strain S7.3)</name>
    <name type="common">Dry rot fungus</name>
    <dbReference type="NCBI Taxonomy" id="936435"/>
    <lineage>
        <taxon>Eukaryota</taxon>
        <taxon>Fungi</taxon>
        <taxon>Dikarya</taxon>
        <taxon>Basidiomycota</taxon>
        <taxon>Agaricomycotina</taxon>
        <taxon>Agaricomycetes</taxon>
        <taxon>Agaricomycetidae</taxon>
        <taxon>Boletales</taxon>
        <taxon>Coniophorineae</taxon>
        <taxon>Serpulaceae</taxon>
        <taxon>Serpula</taxon>
    </lineage>
</organism>
<sequence>MVRGRKKDLSIPASRALTQQRDYRARKAQYVSELEERCRKAEDENVQLRKELELARASGPGTLSHEMVQVSADLLRHLTAASASITRFQKITTNQLPSSSHEPPLRQSSSLRPSIIPPSLSGLRPASFPSPELTPPHITSTCSSHHMQVPMDSSTPSPTPSFGSECCGGLLDCTGLIESEEDDDADEEEDPRRFLDSRTRTSGLRFAPSCEDDRYDRCGPNSKRQCC</sequence>
<feature type="region of interest" description="Disordered" evidence="2">
    <location>
        <begin position="178"/>
        <end position="206"/>
    </location>
</feature>
<feature type="compositionally biased region" description="Basic and acidic residues" evidence="2">
    <location>
        <begin position="190"/>
        <end position="199"/>
    </location>
</feature>
<feature type="coiled-coil region" evidence="1">
    <location>
        <begin position="24"/>
        <end position="58"/>
    </location>
</feature>
<evidence type="ECO:0000313" key="4">
    <source>
        <dbReference type="Proteomes" id="UP000008063"/>
    </source>
</evidence>
<dbReference type="AlphaFoldDB" id="F8QIM5"/>
<evidence type="ECO:0008006" key="5">
    <source>
        <dbReference type="Google" id="ProtNLM"/>
    </source>
</evidence>
<keyword evidence="1" id="KW-0175">Coiled coil</keyword>
<dbReference type="Proteomes" id="UP000008063">
    <property type="component" value="Unassembled WGS sequence"/>
</dbReference>
<dbReference type="HOGENOM" id="CLU_066487_0_0_1"/>
<evidence type="ECO:0000256" key="1">
    <source>
        <dbReference type="SAM" id="Coils"/>
    </source>
</evidence>
<dbReference type="GO" id="GO:0003700">
    <property type="term" value="F:DNA-binding transcription factor activity"/>
    <property type="evidence" value="ECO:0007669"/>
    <property type="project" value="InterPro"/>
</dbReference>
<dbReference type="Gene3D" id="1.20.5.170">
    <property type="match status" value="1"/>
</dbReference>
<accession>F8QIM5</accession>
<keyword evidence="4" id="KW-1185">Reference proteome</keyword>
<reference evidence="4" key="1">
    <citation type="journal article" date="2011" name="Science">
        <title>The plant cell wall-decomposing machinery underlies the functional diversity of forest fungi.</title>
        <authorList>
            <person name="Eastwood D.C."/>
            <person name="Floudas D."/>
            <person name="Binder M."/>
            <person name="Majcherczyk A."/>
            <person name="Schneider P."/>
            <person name="Aerts A."/>
            <person name="Asiegbu F.O."/>
            <person name="Baker S.E."/>
            <person name="Barry K."/>
            <person name="Bendiksby M."/>
            <person name="Blumentritt M."/>
            <person name="Coutinho P.M."/>
            <person name="Cullen D."/>
            <person name="de Vries R.P."/>
            <person name="Gathman A."/>
            <person name="Goodell B."/>
            <person name="Henrissat B."/>
            <person name="Ihrmark K."/>
            <person name="Kauserud H."/>
            <person name="Kohler A."/>
            <person name="LaButti K."/>
            <person name="Lapidus A."/>
            <person name="Lavin J.L."/>
            <person name="Lee Y.-H."/>
            <person name="Lindquist E."/>
            <person name="Lilly W."/>
            <person name="Lucas S."/>
            <person name="Morin E."/>
            <person name="Murat C."/>
            <person name="Oguiza J.A."/>
            <person name="Park J."/>
            <person name="Pisabarro A.G."/>
            <person name="Riley R."/>
            <person name="Rosling A."/>
            <person name="Salamov A."/>
            <person name="Schmidt O."/>
            <person name="Schmutz J."/>
            <person name="Skrede I."/>
            <person name="Stenlid J."/>
            <person name="Wiebenga A."/>
            <person name="Xie X."/>
            <person name="Kuees U."/>
            <person name="Hibbett D.S."/>
            <person name="Hoffmeister D."/>
            <person name="Hoegberg N."/>
            <person name="Martin F."/>
            <person name="Grigoriev I.V."/>
            <person name="Watkinson S.C."/>
        </authorList>
    </citation>
    <scope>NUCLEOTIDE SEQUENCE [LARGE SCALE GENOMIC DNA]</scope>
    <source>
        <strain evidence="4">strain S7.3</strain>
    </source>
</reference>
<dbReference type="InParanoid" id="F8QIM5"/>
<dbReference type="OrthoDB" id="3365874at2759"/>
<name>F8QIM5_SERL3</name>